<dbReference type="SUPFAM" id="SSF52833">
    <property type="entry name" value="Thioredoxin-like"/>
    <property type="match status" value="1"/>
</dbReference>
<dbReference type="AlphaFoldDB" id="A0A1Y2DIR7"/>
<dbReference type="GO" id="GO:0004364">
    <property type="term" value="F:glutathione transferase activity"/>
    <property type="evidence" value="ECO:0007669"/>
    <property type="project" value="TreeGrafter"/>
</dbReference>
<dbReference type="RefSeq" id="XP_040711804.1">
    <property type="nucleotide sequence ID" value="XM_040865536.1"/>
</dbReference>
<evidence type="ECO:0000313" key="2">
    <source>
        <dbReference type="EMBL" id="ORY59110.1"/>
    </source>
</evidence>
<name>A0A1Y2DIR7_9PEZI</name>
<proteinExistence type="predicted"/>
<evidence type="ECO:0000313" key="3">
    <source>
        <dbReference type="Proteomes" id="UP000193689"/>
    </source>
</evidence>
<dbReference type="STRING" id="1141098.A0A1Y2DIR7"/>
<dbReference type="GO" id="GO:0005739">
    <property type="term" value="C:mitochondrion"/>
    <property type="evidence" value="ECO:0007669"/>
    <property type="project" value="TreeGrafter"/>
</dbReference>
<dbReference type="PANTHER" id="PTHR42943:SF13">
    <property type="entry name" value="GLUTATHIONE S-TRANSFERASE KAPPA-RELATED"/>
    <property type="match status" value="1"/>
</dbReference>
<sequence>MGGRIEIFLDIASLYSYVAFTKLQETRPLLEAHGVEVDIKPVLLGGINAGSGNKPPWTLPAKAAYGRFDVTRSKNAAGLSEISPPDDLMSAARTMLPLRALHYIKLNYPLSTYLTAWHYLFHMFWAVHRDMSSEAGLAVILGEIPVDFGAETAGREGKGHGEEKLFGGKDVEAVVRATQEPKFKELLKGTVAEALARGAFGAPWLWVTNGEGKSEPFFGSDRWYFVYDFLGLPYQKMALLPPRDSSGAKSKL</sequence>
<dbReference type="GeneID" id="63781748"/>
<feature type="domain" description="DSBA-like thioredoxin" evidence="1">
    <location>
        <begin position="5"/>
        <end position="143"/>
    </location>
</feature>
<dbReference type="InterPro" id="IPR036249">
    <property type="entry name" value="Thioredoxin-like_sf"/>
</dbReference>
<dbReference type="OrthoDB" id="4664297at2759"/>
<dbReference type="PANTHER" id="PTHR42943">
    <property type="entry name" value="GLUTATHIONE S-TRANSFERASE KAPPA"/>
    <property type="match status" value="1"/>
</dbReference>
<evidence type="ECO:0000259" key="1">
    <source>
        <dbReference type="Pfam" id="PF01323"/>
    </source>
</evidence>
<dbReference type="Gene3D" id="3.40.30.10">
    <property type="entry name" value="Glutaredoxin"/>
    <property type="match status" value="1"/>
</dbReference>
<dbReference type="GO" id="GO:0005777">
    <property type="term" value="C:peroxisome"/>
    <property type="evidence" value="ECO:0007669"/>
    <property type="project" value="TreeGrafter"/>
</dbReference>
<protein>
    <submittedName>
        <fullName evidence="2">Thioredoxin-like protein</fullName>
    </submittedName>
</protein>
<accession>A0A1Y2DIR7</accession>
<comment type="caution">
    <text evidence="2">The sequence shown here is derived from an EMBL/GenBank/DDBJ whole genome shotgun (WGS) entry which is preliminary data.</text>
</comment>
<gene>
    <name evidence="2" type="ORF">BCR38DRAFT_64538</name>
</gene>
<dbReference type="EMBL" id="MCFJ01000014">
    <property type="protein sequence ID" value="ORY59110.1"/>
    <property type="molecule type" value="Genomic_DNA"/>
</dbReference>
<dbReference type="InParanoid" id="A0A1Y2DIR7"/>
<dbReference type="InterPro" id="IPR001853">
    <property type="entry name" value="DSBA-like_thioredoxin_dom"/>
</dbReference>
<dbReference type="GO" id="GO:0004602">
    <property type="term" value="F:glutathione peroxidase activity"/>
    <property type="evidence" value="ECO:0007669"/>
    <property type="project" value="TreeGrafter"/>
</dbReference>
<dbReference type="Proteomes" id="UP000193689">
    <property type="component" value="Unassembled WGS sequence"/>
</dbReference>
<dbReference type="InterPro" id="IPR051924">
    <property type="entry name" value="GST_Kappa/NadH"/>
</dbReference>
<dbReference type="Pfam" id="PF01323">
    <property type="entry name" value="DSBA"/>
    <property type="match status" value="1"/>
</dbReference>
<organism evidence="2 3">
    <name type="scientific">Pseudomassariella vexata</name>
    <dbReference type="NCBI Taxonomy" id="1141098"/>
    <lineage>
        <taxon>Eukaryota</taxon>
        <taxon>Fungi</taxon>
        <taxon>Dikarya</taxon>
        <taxon>Ascomycota</taxon>
        <taxon>Pezizomycotina</taxon>
        <taxon>Sordariomycetes</taxon>
        <taxon>Xylariomycetidae</taxon>
        <taxon>Amphisphaeriales</taxon>
        <taxon>Pseudomassariaceae</taxon>
        <taxon>Pseudomassariella</taxon>
    </lineage>
</organism>
<dbReference type="GO" id="GO:0006749">
    <property type="term" value="P:glutathione metabolic process"/>
    <property type="evidence" value="ECO:0007669"/>
    <property type="project" value="TreeGrafter"/>
</dbReference>
<keyword evidence="3" id="KW-1185">Reference proteome</keyword>
<reference evidence="2 3" key="1">
    <citation type="submission" date="2016-07" db="EMBL/GenBank/DDBJ databases">
        <title>Pervasive Adenine N6-methylation of Active Genes in Fungi.</title>
        <authorList>
            <consortium name="DOE Joint Genome Institute"/>
            <person name="Mondo S.J."/>
            <person name="Dannebaum R.O."/>
            <person name="Kuo R.C."/>
            <person name="Labutti K."/>
            <person name="Haridas S."/>
            <person name="Kuo A."/>
            <person name="Salamov A."/>
            <person name="Ahrendt S.R."/>
            <person name="Lipzen A."/>
            <person name="Sullivan W."/>
            <person name="Andreopoulos W.B."/>
            <person name="Clum A."/>
            <person name="Lindquist E."/>
            <person name="Daum C."/>
            <person name="Ramamoorthy G.K."/>
            <person name="Gryganskyi A."/>
            <person name="Culley D."/>
            <person name="Magnuson J.K."/>
            <person name="James T.Y."/>
            <person name="O'Malley M.A."/>
            <person name="Stajich J.E."/>
            <person name="Spatafora J.W."/>
            <person name="Visel A."/>
            <person name="Grigoriev I.V."/>
        </authorList>
    </citation>
    <scope>NUCLEOTIDE SEQUENCE [LARGE SCALE GENOMIC DNA]</scope>
    <source>
        <strain evidence="2 3">CBS 129021</strain>
    </source>
</reference>